<evidence type="ECO:0000256" key="3">
    <source>
        <dbReference type="PROSITE-ProRule" id="PRU00023"/>
    </source>
</evidence>
<gene>
    <name evidence="4" type="ORF">CHLNCDRAFT_136677</name>
</gene>
<dbReference type="InterPro" id="IPR036770">
    <property type="entry name" value="Ankyrin_rpt-contain_sf"/>
</dbReference>
<dbReference type="KEGG" id="cvr:CHLNCDRAFT_136677"/>
<dbReference type="PROSITE" id="PS50088">
    <property type="entry name" value="ANK_REPEAT"/>
    <property type="match status" value="2"/>
</dbReference>
<dbReference type="GeneID" id="17353019"/>
<dbReference type="GO" id="GO:0005634">
    <property type="term" value="C:nucleus"/>
    <property type="evidence" value="ECO:0007669"/>
    <property type="project" value="TreeGrafter"/>
</dbReference>
<feature type="repeat" description="ANK" evidence="3">
    <location>
        <begin position="42"/>
        <end position="74"/>
    </location>
</feature>
<evidence type="ECO:0000313" key="4">
    <source>
        <dbReference type="EMBL" id="EFN53436.1"/>
    </source>
</evidence>
<dbReference type="PROSITE" id="PS50297">
    <property type="entry name" value="ANK_REP_REGION"/>
    <property type="match status" value="1"/>
</dbReference>
<dbReference type="InParanoid" id="E1ZKT5"/>
<sequence length="502" mass="52100">MASPGEASGQGEGLPLLQAVARRDLPALVQLLRAPAPAPGHEGMTALHVAVLVDCAEAVPLLLAAGADVEAPLQLGWQTEEAWAPRLGLAASCSPLFGFHASMVYLNHTPLCLAVLQGSLRTAQRLLAAGAQLQARSGFSNHGNGTFQMLCELQQQPQVLRAMAALLLSRGLPGEALLRPAHRYAIKLAYPAAGSATPPQPWMLRRLLELHTEQGAAGAEAQVAGATGALDAAFANLDMAAFEAWLGVPALRGNGLLQQLVAASDCLLFWVEGESTECAESAALLLLGRAATRQALRGAGAFVHDVLLAAAACAGRARVLERLLEAGAVISAGTFSRASPASPGFAAMFAGPSEETEGMGGGNWDHVFPFFRGNAQGMPHPHLGTRLLAVAQAGAWSKALHPHFPPDFKAAVRTLLLAAHCGGRAVAAAVAAGGGGRRMGTRRRARLASSAATTGAAYLGRLEPEVELKIAAQAAFPLSAWDWRRCEEREGPCGQHGRTVAG</sequence>
<keyword evidence="2 3" id="KW-0040">ANK repeat</keyword>
<protein>
    <submittedName>
        <fullName evidence="4">Uncharacterized protein</fullName>
    </submittedName>
</protein>
<dbReference type="InterPro" id="IPR050663">
    <property type="entry name" value="Ankyrin-SOCS_Box"/>
</dbReference>
<feature type="repeat" description="ANK" evidence="3">
    <location>
        <begin position="106"/>
        <end position="138"/>
    </location>
</feature>
<dbReference type="Proteomes" id="UP000008141">
    <property type="component" value="Unassembled WGS sequence"/>
</dbReference>
<dbReference type="OrthoDB" id="426293at2759"/>
<dbReference type="GO" id="GO:0000976">
    <property type="term" value="F:transcription cis-regulatory region binding"/>
    <property type="evidence" value="ECO:0007669"/>
    <property type="project" value="TreeGrafter"/>
</dbReference>
<evidence type="ECO:0000313" key="5">
    <source>
        <dbReference type="Proteomes" id="UP000008141"/>
    </source>
</evidence>
<evidence type="ECO:0000256" key="1">
    <source>
        <dbReference type="ARBA" id="ARBA00022737"/>
    </source>
</evidence>
<accession>E1ZKT5</accession>
<name>E1ZKT5_CHLVA</name>
<dbReference type="InterPro" id="IPR002110">
    <property type="entry name" value="Ankyrin_rpt"/>
</dbReference>
<dbReference type="GO" id="GO:0045944">
    <property type="term" value="P:positive regulation of transcription by RNA polymerase II"/>
    <property type="evidence" value="ECO:0007669"/>
    <property type="project" value="TreeGrafter"/>
</dbReference>
<keyword evidence="1" id="KW-0677">Repeat</keyword>
<dbReference type="PANTHER" id="PTHR24193">
    <property type="entry name" value="ANKYRIN REPEAT PROTEIN"/>
    <property type="match status" value="1"/>
</dbReference>
<dbReference type="RefSeq" id="XP_005845538.1">
    <property type="nucleotide sequence ID" value="XM_005845476.1"/>
</dbReference>
<dbReference type="SUPFAM" id="SSF48403">
    <property type="entry name" value="Ankyrin repeat"/>
    <property type="match status" value="1"/>
</dbReference>
<dbReference type="AlphaFoldDB" id="E1ZKT5"/>
<keyword evidence="5" id="KW-1185">Reference proteome</keyword>
<dbReference type="Pfam" id="PF00023">
    <property type="entry name" value="Ank"/>
    <property type="match status" value="1"/>
</dbReference>
<dbReference type="SMART" id="SM00248">
    <property type="entry name" value="ANK"/>
    <property type="match status" value="3"/>
</dbReference>
<evidence type="ECO:0000256" key="2">
    <source>
        <dbReference type="ARBA" id="ARBA00023043"/>
    </source>
</evidence>
<organism evidence="5">
    <name type="scientific">Chlorella variabilis</name>
    <name type="common">Green alga</name>
    <dbReference type="NCBI Taxonomy" id="554065"/>
    <lineage>
        <taxon>Eukaryota</taxon>
        <taxon>Viridiplantae</taxon>
        <taxon>Chlorophyta</taxon>
        <taxon>core chlorophytes</taxon>
        <taxon>Trebouxiophyceae</taxon>
        <taxon>Chlorellales</taxon>
        <taxon>Chlorellaceae</taxon>
        <taxon>Chlorella clade</taxon>
        <taxon>Chlorella</taxon>
    </lineage>
</organism>
<dbReference type="EMBL" id="GL433851">
    <property type="protein sequence ID" value="EFN53436.1"/>
    <property type="molecule type" value="Genomic_DNA"/>
</dbReference>
<dbReference type="Gene3D" id="1.25.40.20">
    <property type="entry name" value="Ankyrin repeat-containing domain"/>
    <property type="match status" value="1"/>
</dbReference>
<proteinExistence type="predicted"/>
<dbReference type="PANTHER" id="PTHR24193:SF121">
    <property type="entry name" value="ADA2A-CONTAINING COMPLEX COMPONENT 3, ISOFORM D"/>
    <property type="match status" value="1"/>
</dbReference>
<reference evidence="4 5" key="1">
    <citation type="journal article" date="2010" name="Plant Cell">
        <title>The Chlorella variabilis NC64A genome reveals adaptation to photosymbiosis, coevolution with viruses, and cryptic sex.</title>
        <authorList>
            <person name="Blanc G."/>
            <person name="Duncan G."/>
            <person name="Agarkova I."/>
            <person name="Borodovsky M."/>
            <person name="Gurnon J."/>
            <person name="Kuo A."/>
            <person name="Lindquist E."/>
            <person name="Lucas S."/>
            <person name="Pangilinan J."/>
            <person name="Polle J."/>
            <person name="Salamov A."/>
            <person name="Terry A."/>
            <person name="Yamada T."/>
            <person name="Dunigan D.D."/>
            <person name="Grigoriev I.V."/>
            <person name="Claverie J.M."/>
            <person name="Van Etten J.L."/>
        </authorList>
    </citation>
    <scope>NUCLEOTIDE SEQUENCE [LARGE SCALE GENOMIC DNA]</scope>
    <source>
        <strain evidence="4 5">NC64A</strain>
    </source>
</reference>